<dbReference type="Gene3D" id="1.10.238.10">
    <property type="entry name" value="EF-hand"/>
    <property type="match status" value="1"/>
</dbReference>
<dbReference type="PROSITE" id="PS00018">
    <property type="entry name" value="EF_HAND_1"/>
    <property type="match status" value="1"/>
</dbReference>
<evidence type="ECO:0000313" key="4">
    <source>
        <dbReference type="Proteomes" id="UP000887566"/>
    </source>
</evidence>
<evidence type="ECO:0000256" key="1">
    <source>
        <dbReference type="ARBA" id="ARBA00022837"/>
    </source>
</evidence>
<evidence type="ECO:0000256" key="3">
    <source>
        <dbReference type="SAM" id="SignalP"/>
    </source>
</evidence>
<feature type="signal peptide" evidence="3">
    <location>
        <begin position="1"/>
        <end position="23"/>
    </location>
</feature>
<reference evidence="5" key="1">
    <citation type="submission" date="2022-11" db="UniProtKB">
        <authorList>
            <consortium name="WormBaseParasite"/>
        </authorList>
    </citation>
    <scope>IDENTIFICATION</scope>
</reference>
<feature type="chain" id="PRO_5037317995" evidence="3">
    <location>
        <begin position="24"/>
        <end position="228"/>
    </location>
</feature>
<feature type="region of interest" description="Disordered" evidence="2">
    <location>
        <begin position="197"/>
        <end position="228"/>
    </location>
</feature>
<evidence type="ECO:0000256" key="2">
    <source>
        <dbReference type="SAM" id="MobiDB-lite"/>
    </source>
</evidence>
<keyword evidence="3" id="KW-0732">Signal</keyword>
<keyword evidence="4" id="KW-1185">Reference proteome</keyword>
<protein>
    <submittedName>
        <fullName evidence="5">EF-hand domain-containing protein</fullName>
    </submittedName>
</protein>
<keyword evidence="1" id="KW-0106">Calcium</keyword>
<dbReference type="InterPro" id="IPR018247">
    <property type="entry name" value="EF_Hand_1_Ca_BS"/>
</dbReference>
<dbReference type="Proteomes" id="UP000887566">
    <property type="component" value="Unplaced"/>
</dbReference>
<proteinExistence type="predicted"/>
<organism evidence="4 5">
    <name type="scientific">Plectus sambesii</name>
    <dbReference type="NCBI Taxonomy" id="2011161"/>
    <lineage>
        <taxon>Eukaryota</taxon>
        <taxon>Metazoa</taxon>
        <taxon>Ecdysozoa</taxon>
        <taxon>Nematoda</taxon>
        <taxon>Chromadorea</taxon>
        <taxon>Plectida</taxon>
        <taxon>Plectina</taxon>
        <taxon>Plectoidea</taxon>
        <taxon>Plectidae</taxon>
        <taxon>Plectus</taxon>
    </lineage>
</organism>
<name>A0A914VQX7_9BILA</name>
<dbReference type="InterPro" id="IPR011992">
    <property type="entry name" value="EF-hand-dom_pair"/>
</dbReference>
<dbReference type="WBParaSite" id="PSAMB.scaffold2259size24269.g17080.t1">
    <property type="protein sequence ID" value="PSAMB.scaffold2259size24269.g17080.t1"/>
    <property type="gene ID" value="PSAMB.scaffold2259size24269.g17080"/>
</dbReference>
<feature type="compositionally biased region" description="Low complexity" evidence="2">
    <location>
        <begin position="199"/>
        <end position="228"/>
    </location>
</feature>
<dbReference type="AlphaFoldDB" id="A0A914VQX7"/>
<evidence type="ECO:0000313" key="5">
    <source>
        <dbReference type="WBParaSite" id="PSAMB.scaffold2259size24269.g17080.t1"/>
    </source>
</evidence>
<accession>A0A914VQX7</accession>
<dbReference type="SUPFAM" id="SSF47473">
    <property type="entry name" value="EF-hand"/>
    <property type="match status" value="1"/>
</dbReference>
<sequence>MANSLPLVALMATVSILSPSISAQNWWESTDSPDSYEPSYYGSASISTSKSAAIFFENAGSGNNTALTLDDFLRTNSIYEQILAIEKARLALIDTNNDGKATEKERTTFLQKLKDNEKSQQLHQYQNYIDECDKGDGKMQALEFEEFLQDHLNLKPIENVTIAQVMKPFDTDNDGALSDAELYEFVYNKPTDQLEDYYDYNYSSSSSDSDYSSSSSDSSAYSSDYSSS</sequence>